<evidence type="ECO:0000313" key="1">
    <source>
        <dbReference type="EMBL" id="MFD1265043.1"/>
    </source>
</evidence>
<reference evidence="2" key="1">
    <citation type="journal article" date="2019" name="Int. J. Syst. Evol. Microbiol.">
        <title>The Global Catalogue of Microorganisms (GCM) 10K type strain sequencing project: providing services to taxonomists for standard genome sequencing and annotation.</title>
        <authorList>
            <consortium name="The Broad Institute Genomics Platform"/>
            <consortium name="The Broad Institute Genome Sequencing Center for Infectious Disease"/>
            <person name="Wu L."/>
            <person name="Ma J."/>
        </authorList>
    </citation>
    <scope>NUCLEOTIDE SEQUENCE [LARGE SCALE GENOMIC DNA]</scope>
    <source>
        <strain evidence="2">CCUG 48884</strain>
    </source>
</reference>
<keyword evidence="2" id="KW-1185">Reference proteome</keyword>
<name>A0ABW3WGQ4_9RHOO</name>
<protein>
    <submittedName>
        <fullName evidence="1">Uncharacterized protein</fullName>
    </submittedName>
</protein>
<sequence length="78" mass="8297">MNTAATPSTLQLKANSRGSWANVCSLNSAQVANIKDAALQLCLAANCAVSFKIADDHGTTLHSLDARQQPLAWQDRTT</sequence>
<proteinExistence type="predicted"/>
<organism evidence="1 2">
    <name type="scientific">Thauera mechernichensis</name>
    <dbReference type="NCBI Taxonomy" id="82788"/>
    <lineage>
        <taxon>Bacteria</taxon>
        <taxon>Pseudomonadati</taxon>
        <taxon>Pseudomonadota</taxon>
        <taxon>Betaproteobacteria</taxon>
        <taxon>Rhodocyclales</taxon>
        <taxon>Zoogloeaceae</taxon>
        <taxon>Thauera</taxon>
    </lineage>
</organism>
<gene>
    <name evidence="1" type="ORF">ACFQ4M_15820</name>
</gene>
<dbReference type="RefSeq" id="WP_277829870.1">
    <property type="nucleotide sequence ID" value="NZ_JARQZE010000001.1"/>
</dbReference>
<accession>A0ABW3WGQ4</accession>
<dbReference type="EMBL" id="JBHTMC010000027">
    <property type="protein sequence ID" value="MFD1265043.1"/>
    <property type="molecule type" value="Genomic_DNA"/>
</dbReference>
<dbReference type="Proteomes" id="UP001597158">
    <property type="component" value="Unassembled WGS sequence"/>
</dbReference>
<comment type="caution">
    <text evidence="1">The sequence shown here is derived from an EMBL/GenBank/DDBJ whole genome shotgun (WGS) entry which is preliminary data.</text>
</comment>
<evidence type="ECO:0000313" key="2">
    <source>
        <dbReference type="Proteomes" id="UP001597158"/>
    </source>
</evidence>